<dbReference type="EMBL" id="PVTL01000014">
    <property type="protein sequence ID" value="PRY64069.1"/>
    <property type="molecule type" value="Genomic_DNA"/>
</dbReference>
<dbReference type="Pfam" id="PF00296">
    <property type="entry name" value="Bac_luciferase"/>
    <property type="match status" value="1"/>
</dbReference>
<gene>
    <name evidence="3" type="ORF">B0I08_1141</name>
</gene>
<keyword evidence="4" id="KW-1185">Reference proteome</keyword>
<reference evidence="3 4" key="1">
    <citation type="submission" date="2018-03" db="EMBL/GenBank/DDBJ databases">
        <title>Genomic Encyclopedia of Type Strains, Phase III (KMG-III): the genomes of soil and plant-associated and newly described type strains.</title>
        <authorList>
            <person name="Whitman W."/>
        </authorList>
    </citation>
    <scope>NUCLEOTIDE SEQUENCE [LARGE SCALE GENOMIC DNA]</scope>
    <source>
        <strain evidence="3 4">CGMCC 1.12484</strain>
    </source>
</reference>
<accession>A0A2T0V1L2</accession>
<dbReference type="PANTHER" id="PTHR43244:SF1">
    <property type="entry name" value="5,10-METHYLENETETRAHYDROMETHANOPTERIN REDUCTASE"/>
    <property type="match status" value="1"/>
</dbReference>
<name>A0A2T0V1L2_9MICO</name>
<dbReference type="InterPro" id="IPR050564">
    <property type="entry name" value="F420-G6PD/mer"/>
</dbReference>
<evidence type="ECO:0000313" key="3">
    <source>
        <dbReference type="EMBL" id="PRY64069.1"/>
    </source>
</evidence>
<evidence type="ECO:0000256" key="1">
    <source>
        <dbReference type="ARBA" id="ARBA00023002"/>
    </source>
</evidence>
<dbReference type="RefSeq" id="WP_106215175.1">
    <property type="nucleotide sequence ID" value="NZ_PVTL01000014.1"/>
</dbReference>
<sequence>MTRSPLVGVLLPRDIPIHHLVPYAQKAEALGFDELWVVEDCFFRGGIAQAAAVLASTTRIVVGIGILPAGARNPVFTSLEVATLAELYPGRIVLGIGHGMPVWMKQVGAAVASPLTVLAEQLATIRAILRGENVSVDGRYVKLDGVELEAAPRIAPPVLAGVRGPKSLAVSGEHADGTILAEPVTPEYITAALAHISVGVERATATQVHQPAPVHQVVAYNVAAIDDDPDVARALARPALEWIGESDWTPHIAPLAFAAELAALRERSASRQDFVSAMPDEWVDQLALVGTPDRVRARIAELGAAGATSVVLTPADPDPMAALDSFARIL</sequence>
<dbReference type="GO" id="GO:0004497">
    <property type="term" value="F:monooxygenase activity"/>
    <property type="evidence" value="ECO:0007669"/>
    <property type="project" value="UniProtKB-KW"/>
</dbReference>
<feature type="domain" description="Luciferase-like" evidence="2">
    <location>
        <begin position="16"/>
        <end position="308"/>
    </location>
</feature>
<protein>
    <submittedName>
        <fullName evidence="3">Alkanesulfonate monooxygenase SsuD/methylene tetrahydromethanopterin reductase-like flavin-dependent oxidoreductase (Luciferase family)</fullName>
    </submittedName>
</protein>
<proteinExistence type="predicted"/>
<evidence type="ECO:0000313" key="4">
    <source>
        <dbReference type="Proteomes" id="UP000237983"/>
    </source>
</evidence>
<organism evidence="3 4">
    <name type="scientific">Glaciihabitans tibetensis</name>
    <dbReference type="NCBI Taxonomy" id="1266600"/>
    <lineage>
        <taxon>Bacteria</taxon>
        <taxon>Bacillati</taxon>
        <taxon>Actinomycetota</taxon>
        <taxon>Actinomycetes</taxon>
        <taxon>Micrococcales</taxon>
        <taxon>Microbacteriaceae</taxon>
        <taxon>Glaciihabitans</taxon>
    </lineage>
</organism>
<dbReference type="PANTHER" id="PTHR43244">
    <property type="match status" value="1"/>
</dbReference>
<keyword evidence="1" id="KW-0560">Oxidoreductase</keyword>
<dbReference type="OrthoDB" id="675245at2"/>
<dbReference type="SUPFAM" id="SSF51679">
    <property type="entry name" value="Bacterial luciferase-like"/>
    <property type="match status" value="1"/>
</dbReference>
<dbReference type="InterPro" id="IPR036661">
    <property type="entry name" value="Luciferase-like_sf"/>
</dbReference>
<dbReference type="Gene3D" id="3.20.20.30">
    <property type="entry name" value="Luciferase-like domain"/>
    <property type="match status" value="1"/>
</dbReference>
<dbReference type="Proteomes" id="UP000237983">
    <property type="component" value="Unassembled WGS sequence"/>
</dbReference>
<comment type="caution">
    <text evidence="3">The sequence shown here is derived from an EMBL/GenBank/DDBJ whole genome shotgun (WGS) entry which is preliminary data.</text>
</comment>
<keyword evidence="3" id="KW-0503">Monooxygenase</keyword>
<dbReference type="GO" id="GO:0016705">
    <property type="term" value="F:oxidoreductase activity, acting on paired donors, with incorporation or reduction of molecular oxygen"/>
    <property type="evidence" value="ECO:0007669"/>
    <property type="project" value="InterPro"/>
</dbReference>
<dbReference type="AlphaFoldDB" id="A0A2T0V1L2"/>
<evidence type="ECO:0000259" key="2">
    <source>
        <dbReference type="Pfam" id="PF00296"/>
    </source>
</evidence>
<dbReference type="InterPro" id="IPR011251">
    <property type="entry name" value="Luciferase-like_dom"/>
</dbReference>
<dbReference type="CDD" id="cd01097">
    <property type="entry name" value="Tetrahydromethanopterin_reductase"/>
    <property type="match status" value="1"/>
</dbReference>